<dbReference type="Pfam" id="PF00226">
    <property type="entry name" value="DnaJ"/>
    <property type="match status" value="1"/>
</dbReference>
<name>A0ABW5BU91_9BACI</name>
<dbReference type="PANTHER" id="PTHR44825">
    <property type="match status" value="1"/>
</dbReference>
<dbReference type="InterPro" id="IPR052763">
    <property type="entry name" value="DnaJ_C4"/>
</dbReference>
<dbReference type="EMBL" id="JBHUIK010000001">
    <property type="protein sequence ID" value="MFD2212475.1"/>
    <property type="molecule type" value="Genomic_DNA"/>
</dbReference>
<dbReference type="Proteomes" id="UP001597318">
    <property type="component" value="Unassembled WGS sequence"/>
</dbReference>
<evidence type="ECO:0000256" key="5">
    <source>
        <dbReference type="SAM" id="Phobius"/>
    </source>
</evidence>
<protein>
    <submittedName>
        <fullName evidence="7">DnaJ domain-containing protein</fullName>
    </submittedName>
</protein>
<dbReference type="PANTHER" id="PTHR44825:SF1">
    <property type="entry name" value="DNAJ HOMOLOG SUBFAMILY C MEMBER 4"/>
    <property type="match status" value="1"/>
</dbReference>
<evidence type="ECO:0000256" key="4">
    <source>
        <dbReference type="SAM" id="MobiDB-lite"/>
    </source>
</evidence>
<evidence type="ECO:0000313" key="8">
    <source>
        <dbReference type="Proteomes" id="UP001597318"/>
    </source>
</evidence>
<feature type="coiled-coil region" evidence="3">
    <location>
        <begin position="158"/>
        <end position="206"/>
    </location>
</feature>
<proteinExistence type="predicted"/>
<organism evidence="7 8">
    <name type="scientific">Metabacillus endolithicus</name>
    <dbReference type="NCBI Taxonomy" id="1535204"/>
    <lineage>
        <taxon>Bacteria</taxon>
        <taxon>Bacillati</taxon>
        <taxon>Bacillota</taxon>
        <taxon>Bacilli</taxon>
        <taxon>Bacillales</taxon>
        <taxon>Bacillaceae</taxon>
        <taxon>Metabacillus</taxon>
    </lineage>
</organism>
<evidence type="ECO:0000256" key="1">
    <source>
        <dbReference type="ARBA" id="ARBA00022705"/>
    </source>
</evidence>
<dbReference type="Gene3D" id="1.10.287.110">
    <property type="entry name" value="DnaJ domain"/>
    <property type="match status" value="1"/>
</dbReference>
<dbReference type="RefSeq" id="WP_247342371.1">
    <property type="nucleotide sequence ID" value="NZ_CP095550.1"/>
</dbReference>
<keyword evidence="2" id="KW-0346">Stress response</keyword>
<feature type="domain" description="J" evidence="6">
    <location>
        <begin position="6"/>
        <end position="67"/>
    </location>
</feature>
<dbReference type="InterPro" id="IPR001623">
    <property type="entry name" value="DnaJ_domain"/>
</dbReference>
<dbReference type="PROSITE" id="PS50076">
    <property type="entry name" value="DNAJ_2"/>
    <property type="match status" value="1"/>
</dbReference>
<evidence type="ECO:0000256" key="2">
    <source>
        <dbReference type="ARBA" id="ARBA00023016"/>
    </source>
</evidence>
<keyword evidence="1" id="KW-0235">DNA replication</keyword>
<evidence type="ECO:0000313" key="7">
    <source>
        <dbReference type="EMBL" id="MFD2212475.1"/>
    </source>
</evidence>
<keyword evidence="5" id="KW-0472">Membrane</keyword>
<gene>
    <name evidence="7" type="ORF">ACFSKK_01980</name>
</gene>
<feature type="transmembrane region" description="Helical" evidence="5">
    <location>
        <begin position="122"/>
        <end position="141"/>
    </location>
</feature>
<keyword evidence="8" id="KW-1185">Reference proteome</keyword>
<accession>A0ABW5BU91</accession>
<keyword evidence="5" id="KW-0812">Transmembrane</keyword>
<comment type="caution">
    <text evidence="7">The sequence shown here is derived from an EMBL/GenBank/DDBJ whole genome shotgun (WGS) entry which is preliminary data.</text>
</comment>
<feature type="region of interest" description="Disordered" evidence="4">
    <location>
        <begin position="82"/>
        <end position="118"/>
    </location>
</feature>
<keyword evidence="5" id="KW-1133">Transmembrane helix</keyword>
<dbReference type="SMART" id="SM00271">
    <property type="entry name" value="DnaJ"/>
    <property type="match status" value="1"/>
</dbReference>
<evidence type="ECO:0000259" key="6">
    <source>
        <dbReference type="PROSITE" id="PS50076"/>
    </source>
</evidence>
<dbReference type="CDD" id="cd06257">
    <property type="entry name" value="DnaJ"/>
    <property type="match status" value="1"/>
</dbReference>
<sequence length="328" mass="38434">MDDFIDYYRVLDIKRKATKEEIKTAYRKQAKKYHPDAGGSHVQFLLIKQAYDTLYHDVKRMNYDSLYDAHMNRAYTNYSSMAGVQGEESRSNRNQQQYDRNFHNERPRDKNRKKKTTTGSDSTYLIVSILINILLAFTLLAKPYYDNQKTKDVSQEEYNQLKYRQSLLEGQYAELQKEYYDQVSYIEELEKKAGITKETLENTEQRKESPHADYFTLGSTKETVRDIMGPPDTLKDNQWSYHFSTVTFQDNKVVGWNNFSNNLLIYMKKTEATTNSFTVGSSIQEVINAMGTPDSITGEEWLYKYSTIRFNEGKVTEWNDVSSVLKIE</sequence>
<reference evidence="8" key="1">
    <citation type="journal article" date="2019" name="Int. J. Syst. Evol. Microbiol.">
        <title>The Global Catalogue of Microorganisms (GCM) 10K type strain sequencing project: providing services to taxonomists for standard genome sequencing and annotation.</title>
        <authorList>
            <consortium name="The Broad Institute Genomics Platform"/>
            <consortium name="The Broad Institute Genome Sequencing Center for Infectious Disease"/>
            <person name="Wu L."/>
            <person name="Ma J."/>
        </authorList>
    </citation>
    <scope>NUCLEOTIDE SEQUENCE [LARGE SCALE GENOMIC DNA]</scope>
    <source>
        <strain evidence="8">CGMCC 1.15474</strain>
    </source>
</reference>
<dbReference type="PRINTS" id="PR00625">
    <property type="entry name" value="JDOMAIN"/>
</dbReference>
<evidence type="ECO:0000256" key="3">
    <source>
        <dbReference type="SAM" id="Coils"/>
    </source>
</evidence>
<keyword evidence="3" id="KW-0175">Coiled coil</keyword>
<dbReference type="InterPro" id="IPR036869">
    <property type="entry name" value="J_dom_sf"/>
</dbReference>
<dbReference type="SUPFAM" id="SSF46565">
    <property type="entry name" value="Chaperone J-domain"/>
    <property type="match status" value="1"/>
</dbReference>